<evidence type="ECO:0000256" key="1">
    <source>
        <dbReference type="ARBA" id="ARBA00004050"/>
    </source>
</evidence>
<keyword evidence="5 12" id="KW-0349">Heme</keyword>
<dbReference type="InterPro" id="IPR014314">
    <property type="entry name" value="Succ_DH_cytb556"/>
</dbReference>
<dbReference type="Gene3D" id="1.20.1300.10">
    <property type="entry name" value="Fumarate reductase/succinate dehydrogenase, transmembrane subunit"/>
    <property type="match status" value="1"/>
</dbReference>
<name>A0A1M5NKG3_9RHOB</name>
<keyword evidence="6 13" id="KW-0812">Transmembrane</keyword>
<evidence type="ECO:0000256" key="13">
    <source>
        <dbReference type="SAM" id="Phobius"/>
    </source>
</evidence>
<comment type="subunit">
    <text evidence="11">Part of an enzyme complex containing four subunits: a flavoprotein, an iron-sulfur protein, plus two membrane-anchoring proteins, SdhC and SdhD. The complex can form homotrimers.</text>
</comment>
<keyword evidence="15" id="KW-1185">Reference proteome</keyword>
<proteinExistence type="inferred from homology"/>
<dbReference type="NCBIfam" id="TIGR02970">
    <property type="entry name" value="succ_dehyd_cytB"/>
    <property type="match status" value="1"/>
</dbReference>
<evidence type="ECO:0000256" key="6">
    <source>
        <dbReference type="ARBA" id="ARBA00022692"/>
    </source>
</evidence>
<dbReference type="SUPFAM" id="SSF81343">
    <property type="entry name" value="Fumarate reductase respiratory complex transmembrane subunits"/>
    <property type="match status" value="1"/>
</dbReference>
<evidence type="ECO:0000256" key="2">
    <source>
        <dbReference type="ARBA" id="ARBA00004141"/>
    </source>
</evidence>
<dbReference type="GO" id="GO:0009055">
    <property type="term" value="F:electron transfer activity"/>
    <property type="evidence" value="ECO:0007669"/>
    <property type="project" value="InterPro"/>
</dbReference>
<dbReference type="InterPro" id="IPR034804">
    <property type="entry name" value="SQR/QFR_C/D"/>
</dbReference>
<dbReference type="GO" id="GO:0016020">
    <property type="term" value="C:membrane"/>
    <property type="evidence" value="ECO:0007669"/>
    <property type="project" value="UniProtKB-SubCell"/>
</dbReference>
<comment type="subcellular location">
    <subcellularLocation>
        <location evidence="2">Membrane</location>
        <topology evidence="2">Multi-pass membrane protein</topology>
    </subcellularLocation>
</comment>
<comment type="similarity">
    <text evidence="3">Belongs to the cytochrome b560 family.</text>
</comment>
<feature type="transmembrane region" description="Helical" evidence="13">
    <location>
        <begin position="57"/>
        <end position="77"/>
    </location>
</feature>
<dbReference type="PIRSF" id="PIRSF000178">
    <property type="entry name" value="SDH_cyt_b560"/>
    <property type="match status" value="1"/>
</dbReference>
<comment type="cofactor">
    <cofactor evidence="12">
        <name>heme</name>
        <dbReference type="ChEBI" id="CHEBI:30413"/>
    </cofactor>
    <text evidence="12">The heme is bound between the two transmembrane subunits.</text>
</comment>
<evidence type="ECO:0000256" key="9">
    <source>
        <dbReference type="ARBA" id="ARBA00023004"/>
    </source>
</evidence>
<dbReference type="STRING" id="1508389.SAMN05444003_1469"/>
<dbReference type="GO" id="GO:0046872">
    <property type="term" value="F:metal ion binding"/>
    <property type="evidence" value="ECO:0007669"/>
    <property type="project" value="UniProtKB-KW"/>
</dbReference>
<feature type="binding site" description="axial binding residue" evidence="12">
    <location>
        <position position="113"/>
    </location>
    <ligand>
        <name>heme</name>
        <dbReference type="ChEBI" id="CHEBI:30413"/>
        <note>ligand shared with second transmembrane subunit</note>
    </ligand>
    <ligandPart>
        <name>Fe</name>
        <dbReference type="ChEBI" id="CHEBI:18248"/>
    </ligandPart>
</feature>
<evidence type="ECO:0000256" key="10">
    <source>
        <dbReference type="ARBA" id="ARBA00023136"/>
    </source>
</evidence>
<evidence type="ECO:0000256" key="8">
    <source>
        <dbReference type="ARBA" id="ARBA00022989"/>
    </source>
</evidence>
<evidence type="ECO:0000256" key="12">
    <source>
        <dbReference type="PIRSR" id="PIRSR000178-1"/>
    </source>
</evidence>
<keyword evidence="10 13" id="KW-0472">Membrane</keyword>
<feature type="transmembrane region" description="Helical" evidence="13">
    <location>
        <begin position="97"/>
        <end position="115"/>
    </location>
</feature>
<dbReference type="InterPro" id="IPR000701">
    <property type="entry name" value="SuccDH_FuR_B_TM-su"/>
</dbReference>
<accession>A0A1M5NKG3</accession>
<dbReference type="PANTHER" id="PTHR10978">
    <property type="entry name" value="SUCCINATE DEHYDROGENASE CYTOCHROME B560 SUBUNIT"/>
    <property type="match status" value="1"/>
</dbReference>
<dbReference type="Proteomes" id="UP000184074">
    <property type="component" value="Unassembled WGS sequence"/>
</dbReference>
<evidence type="ECO:0000313" key="15">
    <source>
        <dbReference type="Proteomes" id="UP000184074"/>
    </source>
</evidence>
<dbReference type="Pfam" id="PF01127">
    <property type="entry name" value="Sdh_cyt"/>
    <property type="match status" value="1"/>
</dbReference>
<gene>
    <name evidence="14" type="ORF">SAMN05444003_1469</name>
</gene>
<evidence type="ECO:0000256" key="5">
    <source>
        <dbReference type="ARBA" id="ARBA00022617"/>
    </source>
</evidence>
<keyword evidence="8 13" id="KW-1133">Transmembrane helix</keyword>
<sequence length="156" mass="17281">MRDSALNIVQIGCDCSHAAERPATEGNRVMADVNRGNRPLSPHLTIYRPQMTSMTSIFVRITGNALIVAALMIVWWFAAAATGPEAFATADAFLRSWFGDLVLFLSVWAMWYHLLGGVRHLIWDTGRMLKVEQAETLGLVMIIGSVLMTIFTIIVT</sequence>
<reference evidence="14 15" key="1">
    <citation type="submission" date="2016-11" db="EMBL/GenBank/DDBJ databases">
        <authorList>
            <person name="Jaros S."/>
            <person name="Januszkiewicz K."/>
            <person name="Wedrychowicz H."/>
        </authorList>
    </citation>
    <scope>NUCLEOTIDE SEQUENCE [LARGE SCALE GENOMIC DNA]</scope>
    <source>
        <strain evidence="14 15">DSM 28715</strain>
    </source>
</reference>
<protein>
    <recommendedName>
        <fullName evidence="4">Succinate dehydrogenase cytochrome b556 subunit</fullName>
    </recommendedName>
</protein>
<dbReference type="GO" id="GO:0006099">
    <property type="term" value="P:tricarboxylic acid cycle"/>
    <property type="evidence" value="ECO:0007669"/>
    <property type="project" value="InterPro"/>
</dbReference>
<comment type="function">
    <text evidence="1">Membrane-anchoring subunit of succinate dehydrogenase (SDH).</text>
</comment>
<keyword evidence="7 12" id="KW-0479">Metal-binding</keyword>
<evidence type="ECO:0000313" key="14">
    <source>
        <dbReference type="EMBL" id="SHG89998.1"/>
    </source>
</evidence>
<evidence type="ECO:0000256" key="11">
    <source>
        <dbReference type="ARBA" id="ARBA00025912"/>
    </source>
</evidence>
<evidence type="ECO:0000256" key="3">
    <source>
        <dbReference type="ARBA" id="ARBA00007244"/>
    </source>
</evidence>
<dbReference type="InterPro" id="IPR018495">
    <property type="entry name" value="Succ_DH_cyt_bsu_CS"/>
</dbReference>
<organism evidence="14 15">
    <name type="scientific">Cognatiyoonia sediminum</name>
    <dbReference type="NCBI Taxonomy" id="1508389"/>
    <lineage>
        <taxon>Bacteria</taxon>
        <taxon>Pseudomonadati</taxon>
        <taxon>Pseudomonadota</taxon>
        <taxon>Alphaproteobacteria</taxon>
        <taxon>Rhodobacterales</taxon>
        <taxon>Paracoccaceae</taxon>
        <taxon>Cognatiyoonia</taxon>
    </lineage>
</organism>
<dbReference type="PANTHER" id="PTHR10978:SF5">
    <property type="entry name" value="SUCCINATE DEHYDROGENASE CYTOCHROME B560 SUBUNIT, MITOCHONDRIAL"/>
    <property type="match status" value="1"/>
</dbReference>
<dbReference type="PROSITE" id="PS01001">
    <property type="entry name" value="SDH_CYT_2"/>
    <property type="match status" value="1"/>
</dbReference>
<feature type="transmembrane region" description="Helical" evidence="13">
    <location>
        <begin position="136"/>
        <end position="155"/>
    </location>
</feature>
<dbReference type="EMBL" id="FQXB01000001">
    <property type="protein sequence ID" value="SHG89998.1"/>
    <property type="molecule type" value="Genomic_DNA"/>
</dbReference>
<evidence type="ECO:0000256" key="4">
    <source>
        <dbReference type="ARBA" id="ARBA00020076"/>
    </source>
</evidence>
<dbReference type="AlphaFoldDB" id="A0A1M5NKG3"/>
<evidence type="ECO:0000256" key="7">
    <source>
        <dbReference type="ARBA" id="ARBA00022723"/>
    </source>
</evidence>
<keyword evidence="9 12" id="KW-0408">Iron</keyword>
<dbReference type="CDD" id="cd03499">
    <property type="entry name" value="SQR_TypeC_SdhC"/>
    <property type="match status" value="1"/>
</dbReference>